<evidence type="ECO:0000313" key="2">
    <source>
        <dbReference type="Proteomes" id="UP000034852"/>
    </source>
</evidence>
<gene>
    <name evidence="1" type="ORF">US52_C0036G0003</name>
</gene>
<accession>A0A0G0H987</accession>
<dbReference type="AlphaFoldDB" id="A0A0G0H987"/>
<dbReference type="Proteomes" id="UP000034852">
    <property type="component" value="Unassembled WGS sequence"/>
</dbReference>
<evidence type="ECO:0000313" key="1">
    <source>
        <dbReference type="EMBL" id="KKQ35085.1"/>
    </source>
</evidence>
<proteinExistence type="predicted"/>
<reference evidence="1" key="1">
    <citation type="journal article" date="2015" name="Nature">
        <title>rRNA introns, odd ribosomes, and small enigmatic genomes across a large radiation of phyla.</title>
        <authorList>
            <person name="Brown C.T."/>
            <person name="Hug L.A."/>
            <person name="Thomas B.C."/>
            <person name="Sharon I."/>
            <person name="Castelle C.J."/>
            <person name="Singh A."/>
            <person name="Wilkins M.J."/>
            <person name="Williams K.H."/>
            <person name="Banfield J.F."/>
        </authorList>
    </citation>
    <scope>NUCLEOTIDE SEQUENCE [LARGE SCALE GENOMIC DNA]</scope>
</reference>
<name>A0A0G0H987_9BACT</name>
<organism evidence="1 2">
    <name type="scientific">candidate division WS6 bacterium GW2011_GWA2_37_6</name>
    <dbReference type="NCBI Taxonomy" id="1619087"/>
    <lineage>
        <taxon>Bacteria</taxon>
        <taxon>Candidatus Dojkabacteria</taxon>
    </lineage>
</organism>
<sequence length="609" mass="70487">MKKKILPSKFTKIHFVARGDFITCITELIPIESSALKPGKSTVFRTSRFALNDFQSSIQEDYPEQKVLFAKNINSKIYQGEYINRSQIFDQRALEVFMEILGHDSSKEDFFIIRLEHKGISVYKINKQGECEKVSEKYFSYPEYSQNLNNLIFDPCSDLHGKNPDTEYIKLFKDATASLNKFKSLNVLMVGEFIWSNDMSVLVEEILKNKNLGKAQIFIDKNGLVEALLSEAGYTTILGYLYKSFFIPDIFYTSEIPVNRRIKVYSDRGEREVLLFEDRMNVVPIKENELIDLYDFKEKRAFIIIGKGKITEEKGFLEKLEEKLQIARKDIFFEYVDGEILFERNIGKRLSIKIFDYSELENTKNLKLDVVDGERVKIGQKLCSYSKFGSVLEKRVVSTINGQIDLSKVNFGYIIVSEKKRKAIKIKNQAYIHIRARHVFGSNVDGLLDEDIKYVPNIDKDGYEKFIQKGYKAIITRRIEKRLFLDVLEFKLENLVALVLLEGIEIPIGENVPFIFDELRHFNVSINSETKSVDVGLPKKRGNFYSSRGLNGSAYPGFKPRTTYKINEKIRVIDRVNWGDYAKIIDINTNKVKLKHKKGISQLDIINII</sequence>
<protein>
    <submittedName>
        <fullName evidence="1">Uncharacterized protein</fullName>
    </submittedName>
</protein>
<comment type="caution">
    <text evidence="1">The sequence shown here is derived from an EMBL/GenBank/DDBJ whole genome shotgun (WGS) entry which is preliminary data.</text>
</comment>
<dbReference type="EMBL" id="LBTH01000036">
    <property type="protein sequence ID" value="KKQ35085.1"/>
    <property type="molecule type" value="Genomic_DNA"/>
</dbReference>